<feature type="compositionally biased region" description="Polar residues" evidence="1">
    <location>
        <begin position="55"/>
        <end position="72"/>
    </location>
</feature>
<dbReference type="Proteomes" id="UP000887013">
    <property type="component" value="Unassembled WGS sequence"/>
</dbReference>
<sequence>MKTLLQVKSARATRVLKRMSLEIADRARYKRKQGLSCRKQIRQKAPRCERKNAVPQFQRQSNPGAHSISSSWRFMPTAPQCDTPLEQVRRRALVVMIEQRKQAA</sequence>
<evidence type="ECO:0000313" key="2">
    <source>
        <dbReference type="EMBL" id="GFT15551.1"/>
    </source>
</evidence>
<evidence type="ECO:0000313" key="3">
    <source>
        <dbReference type="Proteomes" id="UP000887013"/>
    </source>
</evidence>
<dbReference type="AlphaFoldDB" id="A0A8X6NHS0"/>
<feature type="compositionally biased region" description="Basic residues" evidence="1">
    <location>
        <begin position="34"/>
        <end position="45"/>
    </location>
</feature>
<name>A0A8X6NHS0_NEPPI</name>
<comment type="caution">
    <text evidence="2">The sequence shown here is derived from an EMBL/GenBank/DDBJ whole genome shotgun (WGS) entry which is preliminary data.</text>
</comment>
<feature type="region of interest" description="Disordered" evidence="1">
    <location>
        <begin position="34"/>
        <end position="72"/>
    </location>
</feature>
<dbReference type="EMBL" id="BMAW01104638">
    <property type="protein sequence ID" value="GFT15551.1"/>
    <property type="molecule type" value="Genomic_DNA"/>
</dbReference>
<reference evidence="2" key="1">
    <citation type="submission" date="2020-08" db="EMBL/GenBank/DDBJ databases">
        <title>Multicomponent nature underlies the extraordinary mechanical properties of spider dragline silk.</title>
        <authorList>
            <person name="Kono N."/>
            <person name="Nakamura H."/>
            <person name="Mori M."/>
            <person name="Yoshida Y."/>
            <person name="Ohtoshi R."/>
            <person name="Malay A.D."/>
            <person name="Moran D.A.P."/>
            <person name="Tomita M."/>
            <person name="Numata K."/>
            <person name="Arakawa K."/>
        </authorList>
    </citation>
    <scope>NUCLEOTIDE SEQUENCE</scope>
</reference>
<organism evidence="2 3">
    <name type="scientific">Nephila pilipes</name>
    <name type="common">Giant wood spider</name>
    <name type="synonym">Nephila maculata</name>
    <dbReference type="NCBI Taxonomy" id="299642"/>
    <lineage>
        <taxon>Eukaryota</taxon>
        <taxon>Metazoa</taxon>
        <taxon>Ecdysozoa</taxon>
        <taxon>Arthropoda</taxon>
        <taxon>Chelicerata</taxon>
        <taxon>Arachnida</taxon>
        <taxon>Araneae</taxon>
        <taxon>Araneomorphae</taxon>
        <taxon>Entelegynae</taxon>
        <taxon>Araneoidea</taxon>
        <taxon>Nephilidae</taxon>
        <taxon>Nephila</taxon>
    </lineage>
</organism>
<proteinExistence type="predicted"/>
<protein>
    <submittedName>
        <fullName evidence="2">Uncharacterized protein</fullName>
    </submittedName>
</protein>
<evidence type="ECO:0000256" key="1">
    <source>
        <dbReference type="SAM" id="MobiDB-lite"/>
    </source>
</evidence>
<accession>A0A8X6NHS0</accession>
<gene>
    <name evidence="2" type="ORF">NPIL_273271</name>
</gene>
<keyword evidence="3" id="KW-1185">Reference proteome</keyword>